<proteinExistence type="predicted"/>
<reference evidence="1" key="1">
    <citation type="submission" date="2022-07" db="EMBL/GenBank/DDBJ databases">
        <title>The genome of Lyophyllum shimeji provides insight into the initial evolution of ectomycorrhizal fungal genome.</title>
        <authorList>
            <person name="Kobayashi Y."/>
            <person name="Shibata T."/>
            <person name="Hirakawa H."/>
            <person name="Shigenobu S."/>
            <person name="Nishiyama T."/>
            <person name="Yamada A."/>
            <person name="Hasebe M."/>
            <person name="Kawaguchi M."/>
        </authorList>
    </citation>
    <scope>NUCLEOTIDE SEQUENCE</scope>
    <source>
        <strain evidence="1">AT787</strain>
    </source>
</reference>
<evidence type="ECO:0000313" key="2">
    <source>
        <dbReference type="Proteomes" id="UP001063166"/>
    </source>
</evidence>
<organism evidence="1 2">
    <name type="scientific">Lyophyllum shimeji</name>
    <name type="common">Hon-shimeji</name>
    <name type="synonym">Tricholoma shimeji</name>
    <dbReference type="NCBI Taxonomy" id="47721"/>
    <lineage>
        <taxon>Eukaryota</taxon>
        <taxon>Fungi</taxon>
        <taxon>Dikarya</taxon>
        <taxon>Basidiomycota</taxon>
        <taxon>Agaricomycotina</taxon>
        <taxon>Agaricomycetes</taxon>
        <taxon>Agaricomycetidae</taxon>
        <taxon>Agaricales</taxon>
        <taxon>Tricholomatineae</taxon>
        <taxon>Lyophyllaceae</taxon>
        <taxon>Lyophyllum</taxon>
    </lineage>
</organism>
<evidence type="ECO:0000313" key="1">
    <source>
        <dbReference type="EMBL" id="GLB42294.1"/>
    </source>
</evidence>
<dbReference type="Proteomes" id="UP001063166">
    <property type="component" value="Unassembled WGS sequence"/>
</dbReference>
<sequence length="75" mass="8501">MNIMKRLIVIHIVNDCNLPPAEMSHFTASNLCLLLRTLFPDCTSKVDVDRVALIVRRPYCRGLQTGCPGLRQAYQ</sequence>
<keyword evidence="2" id="KW-1185">Reference proteome</keyword>
<dbReference type="EMBL" id="BRPK01000011">
    <property type="protein sequence ID" value="GLB42294.1"/>
    <property type="molecule type" value="Genomic_DNA"/>
</dbReference>
<gene>
    <name evidence="1" type="ORF">LshimejAT787_1103090</name>
</gene>
<accession>A0A9P3UP34</accession>
<dbReference type="AlphaFoldDB" id="A0A9P3UP34"/>
<comment type="caution">
    <text evidence="1">The sequence shown here is derived from an EMBL/GenBank/DDBJ whole genome shotgun (WGS) entry which is preliminary data.</text>
</comment>
<protein>
    <submittedName>
        <fullName evidence="1">Uncharacterized protein</fullName>
    </submittedName>
</protein>
<name>A0A9P3UP34_LYOSH</name>